<protein>
    <submittedName>
        <fullName evidence="1">Uncharacterized protein</fullName>
    </submittedName>
</protein>
<gene>
    <name evidence="1" type="ORF">DESAM_23017</name>
</gene>
<dbReference type="HOGENOM" id="CLU_3269048_0_0_7"/>
<proteinExistence type="predicted"/>
<dbReference type="KEGG" id="dhy:DESAM_23017"/>
<keyword evidence="2" id="KW-1185">Reference proteome</keyword>
<reference evidence="1 2" key="1">
    <citation type="submission" date="2012-10" db="EMBL/GenBank/DDBJ databases">
        <authorList>
            <person name="Genoscope - CEA"/>
        </authorList>
    </citation>
    <scope>NUCLEOTIDE SEQUENCE [LARGE SCALE GENOMIC DNA]</scope>
    <source>
        <strain evidence="2">AM13 / DSM 14728</strain>
    </source>
</reference>
<organism evidence="1 2">
    <name type="scientific">Maridesulfovibrio hydrothermalis AM13 = DSM 14728</name>
    <dbReference type="NCBI Taxonomy" id="1121451"/>
    <lineage>
        <taxon>Bacteria</taxon>
        <taxon>Pseudomonadati</taxon>
        <taxon>Thermodesulfobacteriota</taxon>
        <taxon>Desulfovibrionia</taxon>
        <taxon>Desulfovibrionales</taxon>
        <taxon>Desulfovibrionaceae</taxon>
        <taxon>Maridesulfovibrio</taxon>
    </lineage>
</organism>
<accession>L0REV1</accession>
<sequence>MKFKDFKGSAVLAGPFFYVLKIYPATGLLPGVIGYNENKRC</sequence>
<dbReference type="STRING" id="1121451.DESAM_23017"/>
<dbReference type="Proteomes" id="UP000010808">
    <property type="component" value="Chromosome"/>
</dbReference>
<name>L0REV1_9BACT</name>
<dbReference type="EMBL" id="FO203522">
    <property type="protein sequence ID" value="CCO25284.1"/>
    <property type="molecule type" value="Genomic_DNA"/>
</dbReference>
<evidence type="ECO:0000313" key="2">
    <source>
        <dbReference type="Proteomes" id="UP000010808"/>
    </source>
</evidence>
<evidence type="ECO:0000313" key="1">
    <source>
        <dbReference type="EMBL" id="CCO25284.1"/>
    </source>
</evidence>
<dbReference type="AlphaFoldDB" id="L0REV1"/>